<dbReference type="Proteomes" id="UP001139103">
    <property type="component" value="Unassembled WGS sequence"/>
</dbReference>
<name>A0A9X1SIY8_9BACT</name>
<dbReference type="InterPro" id="IPR036890">
    <property type="entry name" value="HATPase_C_sf"/>
</dbReference>
<evidence type="ECO:0000259" key="10">
    <source>
        <dbReference type="PROSITE" id="PS50109"/>
    </source>
</evidence>
<dbReference type="SMART" id="SM00387">
    <property type="entry name" value="HATPase_c"/>
    <property type="match status" value="1"/>
</dbReference>
<dbReference type="EC" id="2.7.13.3" evidence="2"/>
<dbReference type="Pfam" id="PF02518">
    <property type="entry name" value="HATPase_c"/>
    <property type="match status" value="1"/>
</dbReference>
<gene>
    <name evidence="12" type="ORF">LOC68_27275</name>
</gene>
<keyword evidence="9" id="KW-0812">Transmembrane</keyword>
<dbReference type="InterPro" id="IPR005467">
    <property type="entry name" value="His_kinase_dom"/>
</dbReference>
<organism evidence="12 13">
    <name type="scientific">Blastopirellula sediminis</name>
    <dbReference type="NCBI Taxonomy" id="2894196"/>
    <lineage>
        <taxon>Bacteria</taxon>
        <taxon>Pseudomonadati</taxon>
        <taxon>Planctomycetota</taxon>
        <taxon>Planctomycetia</taxon>
        <taxon>Pirellulales</taxon>
        <taxon>Pirellulaceae</taxon>
        <taxon>Blastopirellula</taxon>
    </lineage>
</organism>
<dbReference type="FunFam" id="1.10.287.130:FF:000001">
    <property type="entry name" value="Two-component sensor histidine kinase"/>
    <property type="match status" value="1"/>
</dbReference>
<keyword evidence="3" id="KW-0597">Phosphoprotein</keyword>
<dbReference type="PRINTS" id="PR00344">
    <property type="entry name" value="BCTRLSENSOR"/>
</dbReference>
<dbReference type="RefSeq" id="WP_230224969.1">
    <property type="nucleotide sequence ID" value="NZ_JAJKFT010000010.1"/>
</dbReference>
<dbReference type="CDD" id="cd00082">
    <property type="entry name" value="HisKA"/>
    <property type="match status" value="1"/>
</dbReference>
<evidence type="ECO:0000256" key="2">
    <source>
        <dbReference type="ARBA" id="ARBA00012438"/>
    </source>
</evidence>
<evidence type="ECO:0000259" key="11">
    <source>
        <dbReference type="PROSITE" id="PS50112"/>
    </source>
</evidence>
<proteinExistence type="predicted"/>
<dbReference type="InterPro" id="IPR035965">
    <property type="entry name" value="PAS-like_dom_sf"/>
</dbReference>
<keyword evidence="13" id="KW-1185">Reference proteome</keyword>
<keyword evidence="8" id="KW-0902">Two-component regulatory system</keyword>
<dbReference type="SMART" id="SM00388">
    <property type="entry name" value="HisKA"/>
    <property type="match status" value="1"/>
</dbReference>
<dbReference type="Pfam" id="PF00512">
    <property type="entry name" value="HisKA"/>
    <property type="match status" value="1"/>
</dbReference>
<dbReference type="Gene3D" id="3.30.565.10">
    <property type="entry name" value="Histidine kinase-like ATPase, C-terminal domain"/>
    <property type="match status" value="1"/>
</dbReference>
<dbReference type="GO" id="GO:0000155">
    <property type="term" value="F:phosphorelay sensor kinase activity"/>
    <property type="evidence" value="ECO:0007669"/>
    <property type="project" value="InterPro"/>
</dbReference>
<dbReference type="SUPFAM" id="SSF55874">
    <property type="entry name" value="ATPase domain of HSP90 chaperone/DNA topoisomerase II/histidine kinase"/>
    <property type="match status" value="1"/>
</dbReference>
<dbReference type="PROSITE" id="PS50112">
    <property type="entry name" value="PAS"/>
    <property type="match status" value="1"/>
</dbReference>
<dbReference type="EMBL" id="JAJKFT010000010">
    <property type="protein sequence ID" value="MCC9632113.1"/>
    <property type="molecule type" value="Genomic_DNA"/>
</dbReference>
<keyword evidence="5" id="KW-0547">Nucleotide-binding</keyword>
<evidence type="ECO:0000256" key="5">
    <source>
        <dbReference type="ARBA" id="ARBA00022741"/>
    </source>
</evidence>
<feature type="domain" description="PAS" evidence="11">
    <location>
        <begin position="137"/>
        <end position="175"/>
    </location>
</feature>
<dbReference type="InterPro" id="IPR004358">
    <property type="entry name" value="Sig_transdc_His_kin-like_C"/>
</dbReference>
<dbReference type="GO" id="GO:0005524">
    <property type="term" value="F:ATP binding"/>
    <property type="evidence" value="ECO:0007669"/>
    <property type="project" value="UniProtKB-KW"/>
</dbReference>
<dbReference type="InterPro" id="IPR003594">
    <property type="entry name" value="HATPase_dom"/>
</dbReference>
<keyword evidence="4" id="KW-0808">Transferase</keyword>
<accession>A0A9X1SIY8</accession>
<comment type="caution">
    <text evidence="12">The sequence shown here is derived from an EMBL/GenBank/DDBJ whole genome shotgun (WGS) entry which is preliminary data.</text>
</comment>
<evidence type="ECO:0000256" key="6">
    <source>
        <dbReference type="ARBA" id="ARBA00022777"/>
    </source>
</evidence>
<dbReference type="Gene3D" id="3.30.450.20">
    <property type="entry name" value="PAS domain"/>
    <property type="match status" value="1"/>
</dbReference>
<keyword evidence="9" id="KW-0472">Membrane</keyword>
<evidence type="ECO:0000313" key="12">
    <source>
        <dbReference type="EMBL" id="MCC9632113.1"/>
    </source>
</evidence>
<keyword evidence="9" id="KW-1133">Transmembrane helix</keyword>
<dbReference type="InterPro" id="IPR000014">
    <property type="entry name" value="PAS"/>
</dbReference>
<sequence>MIKKSPIANELIAAIACALLLATATIVCLVTGELGVGSMLACGAGGVATVALFVIWRTARSTEDRAIRQLQMLANATIEQLESDDLHAACPQARDLPRWKSPLELCYRRMKALSDEALELQQSRVRSEVKAHLTGLRHEQMREIVEKLSEPVLMTNQYDEIIFANEISREIFGITDLIEKKMAQEAIASEGIVQLLQETRLRKTPTQRVSEIELLDSTGDKHWYRITVSTIGQQLENELGADEPNFGAVAVLRDISGYKAIQRRNAEFVSAVSHEMKTPLAGIKAYVELLADGEAEDEQTRDEFLQVINSQADRLQRLIDNLLNLARIEAGVVNVNKKPRSLNELLEEAFRIVQPTAEQKNITLISDLSPMYLGVLVDRDMIMQAAINLLSNALKYTPDNGKVTLRSRMQDRDVVFEVEDTGVGLSPEDCDRVFEKFYRVKKDQKMASGTGLGLPLAKHIVEDVHGGDLNVTSEPGVGSTFRIRLPTVQVAETVS</sequence>
<dbReference type="SUPFAM" id="SSF47384">
    <property type="entry name" value="Homodimeric domain of signal transducing histidine kinase"/>
    <property type="match status" value="1"/>
</dbReference>
<evidence type="ECO:0000256" key="4">
    <source>
        <dbReference type="ARBA" id="ARBA00022679"/>
    </source>
</evidence>
<protein>
    <recommendedName>
        <fullName evidence="2">histidine kinase</fullName>
        <ecNumber evidence="2">2.7.13.3</ecNumber>
    </recommendedName>
</protein>
<dbReference type="InterPro" id="IPR036097">
    <property type="entry name" value="HisK_dim/P_sf"/>
</dbReference>
<keyword evidence="6 12" id="KW-0418">Kinase</keyword>
<evidence type="ECO:0000256" key="1">
    <source>
        <dbReference type="ARBA" id="ARBA00000085"/>
    </source>
</evidence>
<dbReference type="SUPFAM" id="SSF55785">
    <property type="entry name" value="PYP-like sensor domain (PAS domain)"/>
    <property type="match status" value="1"/>
</dbReference>
<dbReference type="PANTHER" id="PTHR43711">
    <property type="entry name" value="TWO-COMPONENT HISTIDINE KINASE"/>
    <property type="match status" value="1"/>
</dbReference>
<feature type="transmembrane region" description="Helical" evidence="9">
    <location>
        <begin position="34"/>
        <end position="56"/>
    </location>
</feature>
<evidence type="ECO:0000256" key="3">
    <source>
        <dbReference type="ARBA" id="ARBA00022553"/>
    </source>
</evidence>
<evidence type="ECO:0000256" key="7">
    <source>
        <dbReference type="ARBA" id="ARBA00022840"/>
    </source>
</evidence>
<evidence type="ECO:0000256" key="8">
    <source>
        <dbReference type="ARBA" id="ARBA00023012"/>
    </source>
</evidence>
<dbReference type="FunFam" id="3.30.565.10:FF:000037">
    <property type="entry name" value="Hybrid sensor histidine kinase/response regulator"/>
    <property type="match status" value="1"/>
</dbReference>
<dbReference type="InterPro" id="IPR050736">
    <property type="entry name" value="Sensor_HK_Regulatory"/>
</dbReference>
<dbReference type="AlphaFoldDB" id="A0A9X1SIY8"/>
<dbReference type="Gene3D" id="1.10.287.130">
    <property type="match status" value="1"/>
</dbReference>
<dbReference type="NCBIfam" id="TIGR00229">
    <property type="entry name" value="sensory_box"/>
    <property type="match status" value="1"/>
</dbReference>
<dbReference type="PANTHER" id="PTHR43711:SF1">
    <property type="entry name" value="HISTIDINE KINASE 1"/>
    <property type="match status" value="1"/>
</dbReference>
<keyword evidence="7" id="KW-0067">ATP-binding</keyword>
<feature type="domain" description="Histidine kinase" evidence="10">
    <location>
        <begin position="271"/>
        <end position="489"/>
    </location>
</feature>
<dbReference type="InterPro" id="IPR003661">
    <property type="entry name" value="HisK_dim/P_dom"/>
</dbReference>
<comment type="catalytic activity">
    <reaction evidence="1">
        <text>ATP + protein L-histidine = ADP + protein N-phospho-L-histidine.</text>
        <dbReference type="EC" id="2.7.13.3"/>
    </reaction>
</comment>
<dbReference type="PROSITE" id="PS50109">
    <property type="entry name" value="HIS_KIN"/>
    <property type="match status" value="1"/>
</dbReference>
<evidence type="ECO:0000256" key="9">
    <source>
        <dbReference type="SAM" id="Phobius"/>
    </source>
</evidence>
<reference evidence="12" key="1">
    <citation type="submission" date="2021-11" db="EMBL/GenBank/DDBJ databases">
        <title>Genome sequence.</title>
        <authorList>
            <person name="Sun Q."/>
        </authorList>
    </citation>
    <scope>NUCLEOTIDE SEQUENCE</scope>
    <source>
        <strain evidence="12">JC732</strain>
    </source>
</reference>
<evidence type="ECO:0000313" key="13">
    <source>
        <dbReference type="Proteomes" id="UP001139103"/>
    </source>
</evidence>